<name>A0A6J6NHS6_9ZZZZ</name>
<feature type="region of interest" description="Disordered" evidence="2">
    <location>
        <begin position="675"/>
        <end position="696"/>
    </location>
</feature>
<dbReference type="Pfam" id="PF01839">
    <property type="entry name" value="FG-GAP"/>
    <property type="match status" value="1"/>
</dbReference>
<evidence type="ECO:0000256" key="2">
    <source>
        <dbReference type="SAM" id="MobiDB-lite"/>
    </source>
</evidence>
<dbReference type="Gene3D" id="2.130.10.130">
    <property type="entry name" value="Integrin alpha, N-terminal"/>
    <property type="match status" value="2"/>
</dbReference>
<dbReference type="Pfam" id="PF13517">
    <property type="entry name" value="FG-GAP_3"/>
    <property type="match status" value="1"/>
</dbReference>
<accession>A0A6J6NHS6</accession>
<dbReference type="GO" id="GO:0004553">
    <property type="term" value="F:hydrolase activity, hydrolyzing O-glycosyl compounds"/>
    <property type="evidence" value="ECO:0007669"/>
    <property type="project" value="TreeGrafter"/>
</dbReference>
<dbReference type="PANTHER" id="PTHR12631:SF10">
    <property type="entry name" value="BETA-XYLOSIDASE-LIKE PROTEIN-RELATED"/>
    <property type="match status" value="1"/>
</dbReference>
<dbReference type="EMBL" id="CAEZXP010000001">
    <property type="protein sequence ID" value="CAB4684013.1"/>
    <property type="molecule type" value="Genomic_DNA"/>
</dbReference>
<dbReference type="SUPFAM" id="SSF69318">
    <property type="entry name" value="Integrin alpha N-terminal domain"/>
    <property type="match status" value="1"/>
</dbReference>
<feature type="compositionally biased region" description="Polar residues" evidence="2">
    <location>
        <begin position="675"/>
        <end position="687"/>
    </location>
</feature>
<dbReference type="InterPro" id="IPR013517">
    <property type="entry name" value="FG-GAP"/>
</dbReference>
<reference evidence="3" key="1">
    <citation type="submission" date="2020-05" db="EMBL/GenBank/DDBJ databases">
        <authorList>
            <person name="Chiriac C."/>
            <person name="Salcher M."/>
            <person name="Ghai R."/>
            <person name="Kavagutti S V."/>
        </authorList>
    </citation>
    <scope>NUCLEOTIDE SEQUENCE</scope>
</reference>
<dbReference type="SUPFAM" id="SSF51445">
    <property type="entry name" value="(Trans)glycosidases"/>
    <property type="match status" value="1"/>
</dbReference>
<protein>
    <submittedName>
        <fullName evidence="3">Unannotated protein</fullName>
    </submittedName>
</protein>
<proteinExistence type="predicted"/>
<dbReference type="AlphaFoldDB" id="A0A6J6NHS6"/>
<dbReference type="InterPro" id="IPR051923">
    <property type="entry name" value="Glycosyl_Hydrolase_39"/>
</dbReference>
<evidence type="ECO:0000313" key="3">
    <source>
        <dbReference type="EMBL" id="CAB4684013.1"/>
    </source>
</evidence>
<dbReference type="Gene3D" id="3.20.20.80">
    <property type="entry name" value="Glycosidases"/>
    <property type="match status" value="1"/>
</dbReference>
<dbReference type="InterPro" id="IPR028994">
    <property type="entry name" value="Integrin_alpha_N"/>
</dbReference>
<feature type="region of interest" description="Disordered" evidence="2">
    <location>
        <begin position="930"/>
        <end position="949"/>
    </location>
</feature>
<evidence type="ECO:0000256" key="1">
    <source>
        <dbReference type="ARBA" id="ARBA00022729"/>
    </source>
</evidence>
<sequence>MSAGVSARWIRRLAAVCGAAVGAAGLIAPGALAAGQLDGIAVGSGAGSAGGKIAVQIDLASGASRVVSGLAADFKAPASVALGDVTGDGRADLVVGGGQGGPPSVNVFDGATGALELTFLAYASRFNGGVRVAVGDTDGDGQPELITGSGPGGGPQVNVYKVTCAAGKSCDVSLVKSFFAFSAPSFTGGIYVAAGDTNGDGKDEIVVGAGASGGSRVQVFAAPFTTPLNDFFAFSPAFIGGVKVAVGDVNADGKGEVITAPATRGGSNVRVYSVYGRGNSPSLRLNWFAFGTQVIGGFSVASGQFDAVPGADIAVAFGSKLRTFSGRSNAQISELMLPLGLDDTESIAAGKIPEPASAPAPASRQFRVGVAEDAGKYADDGGRAVARDLTALGMQEQRWTLQFDPARPTVIAESAFLDRAVPVAVQNRIRIVLSLFQLKAAAPEPGAFCDWAVAVARRYTSIRTFIIGNEVNATRFWSPQHTADDQDAGPRSYLAVLTACYDALKAVSSDIDVIGMGLAPRSVDANSTKPLDFIRAVGRLYRASGRTKPIMDALAVHPYPNPNASPPPAPDAAAYQDAGFYGIPQLDRVKQAAFDAFDGTGQPGPLNGLSLVIDEVGYQTNTDGNSQYAGKEGSPVVSDELQATYHARIVSLYACDPLVSDVLFFHLIDEAQRNPDATSGGWQSGLQRPNGEAKPSSDAVKAAIAAGCKGDTVAWVPAGKVELTPVSGGSTPTAEQQQLNRLEEALPSASVDGPVFELITLPANLKQAVIGRSVPRQITGPDGSQQWLFDPGEAFWQTDLKTQTDIILTTWTFGGPSGAAALTEFIIALVLQTDVANRSTVQTICKNFELAGFLVCKGRGLSARRPVPAVKLYASGSATLKKGARLTVKMKRTAKVVPGIYFTLVRVQSATDPKKFGFVVSRPYNVTAAKLKADRAPKQTKTPTKKKKS</sequence>
<organism evidence="3">
    <name type="scientific">freshwater metagenome</name>
    <dbReference type="NCBI Taxonomy" id="449393"/>
    <lineage>
        <taxon>unclassified sequences</taxon>
        <taxon>metagenomes</taxon>
        <taxon>ecological metagenomes</taxon>
    </lineage>
</organism>
<keyword evidence="1" id="KW-0732">Signal</keyword>
<dbReference type="InterPro" id="IPR017853">
    <property type="entry name" value="GH"/>
</dbReference>
<dbReference type="PANTHER" id="PTHR12631">
    <property type="entry name" value="ALPHA-L-IDURONIDASE"/>
    <property type="match status" value="1"/>
</dbReference>
<gene>
    <name evidence="3" type="ORF">UFOPK2399_00152</name>
</gene>